<dbReference type="Pfam" id="PF00723">
    <property type="entry name" value="Glyco_hydro_15"/>
    <property type="match status" value="1"/>
</dbReference>
<evidence type="ECO:0000313" key="3">
    <source>
        <dbReference type="EMBL" id="OAF06443.1"/>
    </source>
</evidence>
<dbReference type="InterPro" id="IPR011613">
    <property type="entry name" value="GH15-like"/>
</dbReference>
<proteinExistence type="predicted"/>
<dbReference type="PANTHER" id="PTHR31616">
    <property type="entry name" value="TREHALASE"/>
    <property type="match status" value="1"/>
</dbReference>
<dbReference type="AlphaFoldDB" id="A0A176YI89"/>
<evidence type="ECO:0000259" key="2">
    <source>
        <dbReference type="Pfam" id="PF19291"/>
    </source>
</evidence>
<dbReference type="PANTHER" id="PTHR31616:SF0">
    <property type="entry name" value="GLUCAN 1,4-ALPHA-GLUCOSIDASE"/>
    <property type="match status" value="1"/>
</dbReference>
<protein>
    <submittedName>
        <fullName evidence="3">Glucoamylase</fullName>
    </submittedName>
</protein>
<sequence>MGYKPIESYGVIGDLHTVALVGIDGSIDWCCLPHFDSPSVFAAILDDQKGGSFRIASLNEAQHKQMYMPDSNVLVTRFLSDQGVGEVVDFMPVQGPREIRKIHQIVRVVRAVRGSVRFRLDCRPAFDFARRPHQVVLEGRGAIFEAQGMKVSLVSRFPLGRQGDGVAAEFVLNPGETTTFILRQVEENGHDSAHDGVLLEARLVGTEALTQTLAFWRQWLRKCNYSGRWREMVHRSALVLKLLTFAPTGAIVAAPTCGLPEEIGGVRNWDYRYTWVRDAAFTNYAFLRLGLTSEAEQFMAWLEQRAVEGARGNPLQTMYRIDGGHELPEEVLRHLDGYRGSRPVRVGNAAAEQLQLDIYGELMDAVYLYDKYGTPTGYDFWCHLRKMLDWVANNWERADDGIWEVRGGQQQFVYSKVQCWVALDRAIRIAQKRSLPLDRTRLAAERDRIYEAIMTRGWDTERQTFVQHFATNAVDASNLIMPLVFFVSPTDPRMCGTLDRTMAELVSDSLVHRYEIGRGAGDGLTGSEGTFNMCTFWLVEALARAGRAEEARFIFEKMLTYANHLGLYAEETGPRGEALGNFPQAFTHIGLISAAFNLDRRLGRGALSRVGP</sequence>
<name>A0A176YI89_9BRAD</name>
<dbReference type="InterPro" id="IPR012341">
    <property type="entry name" value="6hp_glycosidase-like_sf"/>
</dbReference>
<reference evidence="3 4" key="1">
    <citation type="submission" date="2016-02" db="EMBL/GenBank/DDBJ databases">
        <title>Draft genome sequence of the strain BR 10247T Bradyrhizobium neotropicale isolated from nodules of Centrolobium paraense.</title>
        <authorList>
            <person name="Simoes-Araujo J.L."/>
            <person name="Barauna A.C."/>
            <person name="Silva K."/>
            <person name="Zilli J.E."/>
        </authorList>
    </citation>
    <scope>NUCLEOTIDE SEQUENCE [LARGE SCALE GENOMIC DNA]</scope>
    <source>
        <strain evidence="3 4">BR 10247</strain>
    </source>
</reference>
<accession>A0A176YI89</accession>
<evidence type="ECO:0000313" key="4">
    <source>
        <dbReference type="Proteomes" id="UP000077173"/>
    </source>
</evidence>
<dbReference type="InterPro" id="IPR045582">
    <property type="entry name" value="Trehalase-like_N"/>
</dbReference>
<dbReference type="GO" id="GO:0005975">
    <property type="term" value="P:carbohydrate metabolic process"/>
    <property type="evidence" value="ECO:0007669"/>
    <property type="project" value="InterPro"/>
</dbReference>
<dbReference type="GO" id="GO:0004553">
    <property type="term" value="F:hydrolase activity, hydrolyzing O-glycosyl compounds"/>
    <property type="evidence" value="ECO:0007669"/>
    <property type="project" value="UniProtKB-ARBA"/>
</dbReference>
<organism evidence="3 4">
    <name type="scientific">Bradyrhizobium neotropicale</name>
    <dbReference type="NCBI Taxonomy" id="1497615"/>
    <lineage>
        <taxon>Bacteria</taxon>
        <taxon>Pseudomonadati</taxon>
        <taxon>Pseudomonadota</taxon>
        <taxon>Alphaproteobacteria</taxon>
        <taxon>Hyphomicrobiales</taxon>
        <taxon>Nitrobacteraceae</taxon>
        <taxon>Bradyrhizobium</taxon>
    </lineage>
</organism>
<dbReference type="Proteomes" id="UP000077173">
    <property type="component" value="Unassembled WGS sequence"/>
</dbReference>
<evidence type="ECO:0000259" key="1">
    <source>
        <dbReference type="Pfam" id="PF00723"/>
    </source>
</evidence>
<dbReference type="Pfam" id="PF19291">
    <property type="entry name" value="TREH_N"/>
    <property type="match status" value="1"/>
</dbReference>
<keyword evidence="4" id="KW-1185">Reference proteome</keyword>
<dbReference type="InterPro" id="IPR008928">
    <property type="entry name" value="6-hairpin_glycosidase_sf"/>
</dbReference>
<dbReference type="RefSeq" id="WP_063682147.1">
    <property type="nucleotide sequence ID" value="NZ_LSEF01000122.1"/>
</dbReference>
<dbReference type="SUPFAM" id="SSF48208">
    <property type="entry name" value="Six-hairpin glycosidases"/>
    <property type="match status" value="1"/>
</dbReference>
<dbReference type="Gene3D" id="1.50.10.10">
    <property type="match status" value="1"/>
</dbReference>
<comment type="caution">
    <text evidence="3">The sequence shown here is derived from an EMBL/GenBank/DDBJ whole genome shotgun (WGS) entry which is preliminary data.</text>
</comment>
<dbReference type="EMBL" id="LSEF01000122">
    <property type="protein sequence ID" value="OAF06443.1"/>
    <property type="molecule type" value="Genomic_DNA"/>
</dbReference>
<gene>
    <name evidence="3" type="ORF">AXW67_32260</name>
</gene>
<feature type="domain" description="GH15-like" evidence="1">
    <location>
        <begin position="230"/>
        <end position="595"/>
    </location>
</feature>
<feature type="domain" description="Trehalase-like N-terminal" evidence="2">
    <location>
        <begin position="4"/>
        <end position="142"/>
    </location>
</feature>